<organism evidence="3">
    <name type="scientific">viral metagenome</name>
    <dbReference type="NCBI Taxonomy" id="1070528"/>
    <lineage>
        <taxon>unclassified sequences</taxon>
        <taxon>metagenomes</taxon>
        <taxon>organismal metagenomes</taxon>
    </lineage>
</organism>
<accession>A0A6M3MI14</accession>
<dbReference type="EMBL" id="MT143702">
    <property type="protein sequence ID" value="QJB00843.1"/>
    <property type="molecule type" value="Genomic_DNA"/>
</dbReference>
<reference evidence="3" key="1">
    <citation type="submission" date="2020-03" db="EMBL/GenBank/DDBJ databases">
        <title>The deep terrestrial virosphere.</title>
        <authorList>
            <person name="Holmfeldt K."/>
            <person name="Nilsson E."/>
            <person name="Simone D."/>
            <person name="Lopez-Fernandez M."/>
            <person name="Wu X."/>
            <person name="de Brujin I."/>
            <person name="Lundin D."/>
            <person name="Andersson A."/>
            <person name="Bertilsson S."/>
            <person name="Dopson M."/>
        </authorList>
    </citation>
    <scope>NUCLEOTIDE SEQUENCE</scope>
    <source>
        <strain evidence="2">MM171A00157</strain>
        <strain evidence="3">MM171B00143</strain>
    </source>
</reference>
<keyword evidence="1" id="KW-1133">Transmembrane helix</keyword>
<name>A0A6M3MI14_9ZZZZ</name>
<dbReference type="InterPro" id="IPR016410">
    <property type="entry name" value="Phage_imm"/>
</dbReference>
<evidence type="ECO:0000313" key="2">
    <source>
        <dbReference type="EMBL" id="QJB00843.1"/>
    </source>
</evidence>
<sequence length="69" mass="7606">MSLFQMLLIVLGLVVYLVPSIIAEERNSRKLHPIIIVNIFLGWTLIGWGVALAWACAKKDPPPPVPSKA</sequence>
<dbReference type="EMBL" id="MT143894">
    <property type="protein sequence ID" value="QJB05076.1"/>
    <property type="molecule type" value="Genomic_DNA"/>
</dbReference>
<feature type="transmembrane region" description="Helical" evidence="1">
    <location>
        <begin position="33"/>
        <end position="57"/>
    </location>
</feature>
<protein>
    <submittedName>
        <fullName evidence="3">Putative superinfection immunity protein</fullName>
    </submittedName>
</protein>
<dbReference type="AlphaFoldDB" id="A0A6M3MI14"/>
<dbReference type="Pfam" id="PF14373">
    <property type="entry name" value="Imm_superinfect"/>
    <property type="match status" value="1"/>
</dbReference>
<keyword evidence="1" id="KW-0472">Membrane</keyword>
<keyword evidence="1" id="KW-0812">Transmembrane</keyword>
<evidence type="ECO:0000313" key="3">
    <source>
        <dbReference type="EMBL" id="QJB05076.1"/>
    </source>
</evidence>
<evidence type="ECO:0000256" key="1">
    <source>
        <dbReference type="SAM" id="Phobius"/>
    </source>
</evidence>
<proteinExistence type="predicted"/>
<gene>
    <name evidence="2" type="ORF">MM171A00157_0012</name>
    <name evidence="3" type="ORF">MM171B00143_0047</name>
</gene>